<dbReference type="GeneID" id="14693587"/>
<feature type="transmembrane region" description="Helical" evidence="5">
    <location>
        <begin position="45"/>
        <end position="69"/>
    </location>
</feature>
<evidence type="ECO:0000256" key="4">
    <source>
        <dbReference type="ARBA" id="ARBA00023136"/>
    </source>
</evidence>
<dbReference type="eggNOG" id="KOG3324">
    <property type="taxonomic scope" value="Eukaryota"/>
</dbReference>
<dbReference type="AlphaFoldDB" id="K6VDC1"/>
<dbReference type="Pfam" id="PF02466">
    <property type="entry name" value="Tim17"/>
    <property type="match status" value="1"/>
</dbReference>
<gene>
    <name evidence="6" type="ORF">PCYB_112430</name>
</gene>
<keyword evidence="7" id="KW-1185">Reference proteome</keyword>
<keyword evidence="3 5" id="KW-1133">Transmembrane helix</keyword>
<dbReference type="PANTHER" id="PTHR15371">
    <property type="entry name" value="TIM23"/>
    <property type="match status" value="1"/>
</dbReference>
<keyword evidence="4 5" id="KW-0472">Membrane</keyword>
<evidence type="ECO:0000256" key="5">
    <source>
        <dbReference type="SAM" id="Phobius"/>
    </source>
</evidence>
<feature type="transmembrane region" description="Helical" evidence="5">
    <location>
        <begin position="144"/>
        <end position="162"/>
    </location>
</feature>
<dbReference type="InterPro" id="IPR045238">
    <property type="entry name" value="Tim23-like"/>
</dbReference>
<dbReference type="PANTHER" id="PTHR15371:SF0">
    <property type="entry name" value="SD19278P"/>
    <property type="match status" value="1"/>
</dbReference>
<dbReference type="PhylomeDB" id="K6VDC1"/>
<name>K6VDC1_PLACD</name>
<dbReference type="GO" id="GO:0030150">
    <property type="term" value="P:protein import into mitochondrial matrix"/>
    <property type="evidence" value="ECO:0007669"/>
    <property type="project" value="TreeGrafter"/>
</dbReference>
<evidence type="ECO:0000256" key="2">
    <source>
        <dbReference type="ARBA" id="ARBA00022692"/>
    </source>
</evidence>
<evidence type="ECO:0000256" key="1">
    <source>
        <dbReference type="ARBA" id="ARBA00004141"/>
    </source>
</evidence>
<proteinExistence type="predicted"/>
<keyword evidence="2 5" id="KW-0812">Transmembrane</keyword>
<dbReference type="GO" id="GO:0005744">
    <property type="term" value="C:TIM23 mitochondrial import inner membrane translocase complex"/>
    <property type="evidence" value="ECO:0007669"/>
    <property type="project" value="TreeGrafter"/>
</dbReference>
<protein>
    <submittedName>
        <fullName evidence="6">Mitochondrial import inner membrane translocase subunit Tim17</fullName>
    </submittedName>
</protein>
<dbReference type="KEGG" id="pcy:PCYB_112430"/>
<evidence type="ECO:0000313" key="6">
    <source>
        <dbReference type="EMBL" id="GAB67222.1"/>
    </source>
</evidence>
<reference evidence="6 7" key="1">
    <citation type="journal article" date="2012" name="Nat. Genet.">
        <title>Plasmodium cynomolgi genome sequences provide insight into Plasmodium vivax and the monkey malaria clade.</title>
        <authorList>
            <person name="Tachibana S."/>
            <person name="Sullivan S.A."/>
            <person name="Kawai S."/>
            <person name="Nakamura S."/>
            <person name="Kim H.R."/>
            <person name="Goto N."/>
            <person name="Arisue N."/>
            <person name="Palacpac N.M.Q."/>
            <person name="Honma H."/>
            <person name="Yagi M."/>
            <person name="Tougan T."/>
            <person name="Katakai Y."/>
            <person name="Kaneko O."/>
            <person name="Mita T."/>
            <person name="Kita K."/>
            <person name="Yasutomi Y."/>
            <person name="Sutton P.L."/>
            <person name="Shakhbatyan R."/>
            <person name="Horii T."/>
            <person name="Yasunaga T."/>
            <person name="Barnwell J.W."/>
            <person name="Escalante A.A."/>
            <person name="Carlton J.M."/>
            <person name="Tanabe K."/>
        </authorList>
    </citation>
    <scope>NUCLEOTIDE SEQUENCE [LARGE SCALE GENOMIC DNA]</scope>
    <source>
        <strain evidence="6 7">B</strain>
    </source>
</reference>
<dbReference type="RefSeq" id="XP_004223169.1">
    <property type="nucleotide sequence ID" value="XM_004223121.1"/>
</dbReference>
<dbReference type="EMBL" id="DF157103">
    <property type="protein sequence ID" value="GAB67222.1"/>
    <property type="molecule type" value="Genomic_DNA"/>
</dbReference>
<dbReference type="VEuPathDB" id="PlasmoDB:PCYB_112430"/>
<evidence type="ECO:0000313" key="7">
    <source>
        <dbReference type="Proteomes" id="UP000006319"/>
    </source>
</evidence>
<dbReference type="Proteomes" id="UP000006319">
    <property type="component" value="Chromosome 11"/>
</dbReference>
<dbReference type="OMA" id="DYGFKRG"/>
<evidence type="ECO:0000256" key="3">
    <source>
        <dbReference type="ARBA" id="ARBA00022989"/>
    </source>
</evidence>
<dbReference type="GO" id="GO:0008320">
    <property type="term" value="F:protein transmembrane transporter activity"/>
    <property type="evidence" value="ECO:0007669"/>
    <property type="project" value="TreeGrafter"/>
</dbReference>
<sequence>MGDYLKTGSINYDLEILKKKPEKKLSLDKQNLYLQGYGRQWGEKLVYSVGLAYGSGLLLGGSCGLISGVMKGGKTRKLFVNSVLNSTSVIGPSVANQMASITMIFYALNNMVKLFTKNDEVYNSSIAGFLAGSIYKSASSYKIMAGYSVLSSAVFSFIDYGFKRGYIYMANKTCNKKNAENLSKPKFAKWHFVLLHCKGA</sequence>
<dbReference type="OrthoDB" id="159299at2759"/>
<comment type="subcellular location">
    <subcellularLocation>
        <location evidence="1">Membrane</location>
        <topology evidence="1">Multi-pass membrane protein</topology>
    </subcellularLocation>
</comment>
<accession>K6VDC1</accession>
<feature type="transmembrane region" description="Helical" evidence="5">
    <location>
        <begin position="89"/>
        <end position="109"/>
    </location>
</feature>
<organism evidence="6 7">
    <name type="scientific">Plasmodium cynomolgi (strain B)</name>
    <dbReference type="NCBI Taxonomy" id="1120755"/>
    <lineage>
        <taxon>Eukaryota</taxon>
        <taxon>Sar</taxon>
        <taxon>Alveolata</taxon>
        <taxon>Apicomplexa</taxon>
        <taxon>Aconoidasida</taxon>
        <taxon>Haemosporida</taxon>
        <taxon>Plasmodiidae</taxon>
        <taxon>Plasmodium</taxon>
        <taxon>Plasmodium (Plasmodium)</taxon>
    </lineage>
</organism>